<keyword evidence="5" id="KW-0808">Transferase</keyword>
<dbReference type="Gene3D" id="6.10.340.10">
    <property type="match status" value="1"/>
</dbReference>
<proteinExistence type="predicted"/>
<feature type="domain" description="HAMP" evidence="12">
    <location>
        <begin position="170"/>
        <end position="222"/>
    </location>
</feature>
<evidence type="ECO:0000256" key="10">
    <source>
        <dbReference type="SAM" id="Phobius"/>
    </source>
</evidence>
<protein>
    <recommendedName>
        <fullName evidence="3">histidine kinase</fullName>
        <ecNumber evidence="3">2.7.13.3</ecNumber>
    </recommendedName>
</protein>
<dbReference type="InterPro" id="IPR003660">
    <property type="entry name" value="HAMP_dom"/>
</dbReference>
<evidence type="ECO:0000256" key="8">
    <source>
        <dbReference type="SAM" id="Coils"/>
    </source>
</evidence>
<dbReference type="PROSITE" id="PS50109">
    <property type="entry name" value="HIS_KIN"/>
    <property type="match status" value="1"/>
</dbReference>
<dbReference type="PROSITE" id="PS50885">
    <property type="entry name" value="HAMP"/>
    <property type="match status" value="1"/>
</dbReference>
<keyword evidence="7" id="KW-0902">Two-component regulatory system</keyword>
<dbReference type="SUPFAM" id="SSF158472">
    <property type="entry name" value="HAMP domain-like"/>
    <property type="match status" value="1"/>
</dbReference>
<dbReference type="Pfam" id="PF00512">
    <property type="entry name" value="HisKA"/>
    <property type="match status" value="1"/>
</dbReference>
<keyword evidence="4" id="KW-0597">Phosphoprotein</keyword>
<keyword evidence="6" id="KW-0418">Kinase</keyword>
<feature type="transmembrane region" description="Helical" evidence="10">
    <location>
        <begin position="12"/>
        <end position="36"/>
    </location>
</feature>
<dbReference type="Gene3D" id="3.30.565.10">
    <property type="entry name" value="Histidine kinase-like ATPase, C-terminal domain"/>
    <property type="match status" value="1"/>
</dbReference>
<evidence type="ECO:0000313" key="14">
    <source>
        <dbReference type="Proteomes" id="UP000306912"/>
    </source>
</evidence>
<dbReference type="OrthoDB" id="9762826at2"/>
<evidence type="ECO:0000256" key="1">
    <source>
        <dbReference type="ARBA" id="ARBA00000085"/>
    </source>
</evidence>
<name>A0A5R8QAW9_9FIRM</name>
<keyword evidence="14" id="KW-1185">Reference proteome</keyword>
<dbReference type="Pfam" id="PF00672">
    <property type="entry name" value="HAMP"/>
    <property type="match status" value="1"/>
</dbReference>
<dbReference type="InterPro" id="IPR036890">
    <property type="entry name" value="HATPase_C_sf"/>
</dbReference>
<feature type="domain" description="Histidine kinase" evidence="11">
    <location>
        <begin position="251"/>
        <end position="467"/>
    </location>
</feature>
<dbReference type="RefSeq" id="WP_138191701.1">
    <property type="nucleotide sequence ID" value="NZ_VBWP01000009.1"/>
</dbReference>
<dbReference type="Proteomes" id="UP000306912">
    <property type="component" value="Unassembled WGS sequence"/>
</dbReference>
<comment type="catalytic activity">
    <reaction evidence="1">
        <text>ATP + protein L-histidine = ADP + protein N-phospho-L-histidine.</text>
        <dbReference type="EC" id="2.7.13.3"/>
    </reaction>
</comment>
<dbReference type="InterPro" id="IPR036097">
    <property type="entry name" value="HisK_dim/P_sf"/>
</dbReference>
<keyword evidence="10" id="KW-0812">Transmembrane</keyword>
<dbReference type="CDD" id="cd00082">
    <property type="entry name" value="HisKA"/>
    <property type="match status" value="1"/>
</dbReference>
<evidence type="ECO:0000256" key="9">
    <source>
        <dbReference type="SAM" id="MobiDB-lite"/>
    </source>
</evidence>
<dbReference type="SMART" id="SM00304">
    <property type="entry name" value="HAMP"/>
    <property type="match status" value="1"/>
</dbReference>
<dbReference type="SMART" id="SM00387">
    <property type="entry name" value="HATPase_c"/>
    <property type="match status" value="1"/>
</dbReference>
<dbReference type="Gene3D" id="1.10.287.130">
    <property type="match status" value="1"/>
</dbReference>
<evidence type="ECO:0000256" key="4">
    <source>
        <dbReference type="ARBA" id="ARBA00022553"/>
    </source>
</evidence>
<dbReference type="SMART" id="SM00388">
    <property type="entry name" value="HisKA"/>
    <property type="match status" value="1"/>
</dbReference>
<dbReference type="PANTHER" id="PTHR45453">
    <property type="entry name" value="PHOSPHATE REGULON SENSOR PROTEIN PHOR"/>
    <property type="match status" value="1"/>
</dbReference>
<dbReference type="EC" id="2.7.13.3" evidence="3"/>
<dbReference type="AlphaFoldDB" id="A0A5R8QAW9"/>
<dbReference type="InterPro" id="IPR004358">
    <property type="entry name" value="Sig_transdc_His_kin-like_C"/>
</dbReference>
<comment type="caution">
    <text evidence="13">The sequence shown here is derived from an EMBL/GenBank/DDBJ whole genome shotgun (WGS) entry which is preliminary data.</text>
</comment>
<dbReference type="PANTHER" id="PTHR45453:SF3">
    <property type="entry name" value="HISTIDINE KINASE"/>
    <property type="match status" value="1"/>
</dbReference>
<keyword evidence="10" id="KW-0472">Membrane</keyword>
<dbReference type="InParanoid" id="A0A5R8QAW9"/>
<dbReference type="InterPro" id="IPR050351">
    <property type="entry name" value="BphY/WalK/GraS-like"/>
</dbReference>
<evidence type="ECO:0000313" key="13">
    <source>
        <dbReference type="EMBL" id="TLG72030.1"/>
    </source>
</evidence>
<feature type="coiled-coil region" evidence="8">
    <location>
        <begin position="210"/>
        <end position="241"/>
    </location>
</feature>
<gene>
    <name evidence="13" type="ORF">FEZ08_09360</name>
</gene>
<evidence type="ECO:0000256" key="7">
    <source>
        <dbReference type="ARBA" id="ARBA00023012"/>
    </source>
</evidence>
<evidence type="ECO:0000256" key="5">
    <source>
        <dbReference type="ARBA" id="ARBA00022679"/>
    </source>
</evidence>
<dbReference type="SUPFAM" id="SSF55874">
    <property type="entry name" value="ATPase domain of HSP90 chaperone/DNA topoisomerase II/histidine kinase"/>
    <property type="match status" value="1"/>
</dbReference>
<sequence>MTDIFKRGITRKVFIVTLALLFSAAVVWMGMIFFFLPGFYKDYKATTLYENTDTVAHQLHNGTTGEAELLLTDFAKKNNANVQLVNNQTGELLFSWFPGKIIVNPDEQLNPAELQFRAENIKIDGQTYTLYVLGTLQPIDESIQALYLFLPYIIISVLIFAIISSIIYSKIISDPLIRLYRTAQKLSRLDFSEVSTVNSKDEIGELSKMLNELSRNLQRAMTGLQEVNNQLKDDIEKERINEAKRREFITTLSHDLKTPLTVIKGQLEGMLHNIGRYADRDKYLVETLKTADHMEELIQDMIRLVNLDDIDNLDHRIAVSLIPYIESLPEEFAHFIDEKELKMNLDIQTNDGRVDGEMVLIKQALHSVMMNAVVYAPEHAEVKITVTQNDQMVVVRIYNEGSHIDAEDINHVFDQFYRAEKSRNRYTGGSGIGLYIVRKIMQLHNGLATIANVENGVECSLYFPETIENVQNTIEDTGSTNVNGKQKNRKKKTNTILRRRKKADDEK</sequence>
<feature type="transmembrane region" description="Helical" evidence="10">
    <location>
        <begin position="145"/>
        <end position="168"/>
    </location>
</feature>
<reference evidence="13 14" key="1">
    <citation type="submission" date="2019-05" db="EMBL/GenBank/DDBJ databases">
        <title>Culicoidintestinum kansasii gen. nov., sp. nov. from the gastrointestinal tract of the biting midge, Culicoides sonorensis.</title>
        <authorList>
            <person name="Neupane S."/>
            <person name="Ghosh A."/>
            <person name="Gunther S."/>
            <person name="Martin K."/>
            <person name="Zurek L."/>
        </authorList>
    </citation>
    <scope>NUCLEOTIDE SEQUENCE [LARGE SCALE GENOMIC DNA]</scope>
    <source>
        <strain evidence="13 14">CS-1</strain>
    </source>
</reference>
<dbReference type="FunCoup" id="A0A5R8QAW9">
    <property type="interactions" value="222"/>
</dbReference>
<dbReference type="InterPro" id="IPR003661">
    <property type="entry name" value="HisK_dim/P_dom"/>
</dbReference>
<dbReference type="InterPro" id="IPR003594">
    <property type="entry name" value="HATPase_dom"/>
</dbReference>
<keyword evidence="10" id="KW-1133">Transmembrane helix</keyword>
<feature type="compositionally biased region" description="Basic residues" evidence="9">
    <location>
        <begin position="486"/>
        <end position="501"/>
    </location>
</feature>
<feature type="region of interest" description="Disordered" evidence="9">
    <location>
        <begin position="478"/>
        <end position="507"/>
    </location>
</feature>
<evidence type="ECO:0000256" key="6">
    <source>
        <dbReference type="ARBA" id="ARBA00022777"/>
    </source>
</evidence>
<dbReference type="PRINTS" id="PR00344">
    <property type="entry name" value="BCTRLSENSOR"/>
</dbReference>
<dbReference type="GO" id="GO:0016036">
    <property type="term" value="P:cellular response to phosphate starvation"/>
    <property type="evidence" value="ECO:0007669"/>
    <property type="project" value="TreeGrafter"/>
</dbReference>
<accession>A0A5R8QAW9</accession>
<organism evidence="13 14">
    <name type="scientific">Culicoidibacter larvae</name>
    <dbReference type="NCBI Taxonomy" id="2579976"/>
    <lineage>
        <taxon>Bacteria</taxon>
        <taxon>Bacillati</taxon>
        <taxon>Bacillota</taxon>
        <taxon>Culicoidibacteria</taxon>
        <taxon>Culicoidibacterales</taxon>
        <taxon>Culicoidibacteraceae</taxon>
        <taxon>Culicoidibacter</taxon>
    </lineage>
</organism>
<dbReference type="GO" id="GO:0000155">
    <property type="term" value="F:phosphorelay sensor kinase activity"/>
    <property type="evidence" value="ECO:0007669"/>
    <property type="project" value="InterPro"/>
</dbReference>
<comment type="subcellular location">
    <subcellularLocation>
        <location evidence="2">Membrane</location>
    </subcellularLocation>
</comment>
<dbReference type="CDD" id="cd06225">
    <property type="entry name" value="HAMP"/>
    <property type="match status" value="1"/>
</dbReference>
<evidence type="ECO:0000259" key="11">
    <source>
        <dbReference type="PROSITE" id="PS50109"/>
    </source>
</evidence>
<evidence type="ECO:0000256" key="3">
    <source>
        <dbReference type="ARBA" id="ARBA00012438"/>
    </source>
</evidence>
<evidence type="ECO:0000259" key="12">
    <source>
        <dbReference type="PROSITE" id="PS50885"/>
    </source>
</evidence>
<dbReference type="EMBL" id="VBWP01000009">
    <property type="protein sequence ID" value="TLG72030.1"/>
    <property type="molecule type" value="Genomic_DNA"/>
</dbReference>
<dbReference type="GO" id="GO:0004721">
    <property type="term" value="F:phosphoprotein phosphatase activity"/>
    <property type="evidence" value="ECO:0007669"/>
    <property type="project" value="TreeGrafter"/>
</dbReference>
<evidence type="ECO:0000256" key="2">
    <source>
        <dbReference type="ARBA" id="ARBA00004370"/>
    </source>
</evidence>
<dbReference type="InterPro" id="IPR005467">
    <property type="entry name" value="His_kinase_dom"/>
</dbReference>
<dbReference type="Pfam" id="PF02518">
    <property type="entry name" value="HATPase_c"/>
    <property type="match status" value="1"/>
</dbReference>
<dbReference type="GO" id="GO:0005886">
    <property type="term" value="C:plasma membrane"/>
    <property type="evidence" value="ECO:0007669"/>
    <property type="project" value="TreeGrafter"/>
</dbReference>
<keyword evidence="8" id="KW-0175">Coiled coil</keyword>
<dbReference type="SUPFAM" id="SSF47384">
    <property type="entry name" value="Homodimeric domain of signal transducing histidine kinase"/>
    <property type="match status" value="1"/>
</dbReference>